<name>A0A7J7MWH5_9MAGN</name>
<dbReference type="PANTHER" id="PTHR33566">
    <property type="entry name" value="EN/SPM-LIKE TRANSPOSON-RELATED"/>
    <property type="match status" value="1"/>
</dbReference>
<organism evidence="2 3">
    <name type="scientific">Kingdonia uniflora</name>
    <dbReference type="NCBI Taxonomy" id="39325"/>
    <lineage>
        <taxon>Eukaryota</taxon>
        <taxon>Viridiplantae</taxon>
        <taxon>Streptophyta</taxon>
        <taxon>Embryophyta</taxon>
        <taxon>Tracheophyta</taxon>
        <taxon>Spermatophyta</taxon>
        <taxon>Magnoliopsida</taxon>
        <taxon>Ranunculales</taxon>
        <taxon>Circaeasteraceae</taxon>
        <taxon>Kingdonia</taxon>
    </lineage>
</organism>
<feature type="compositionally biased region" description="Basic and acidic residues" evidence="1">
    <location>
        <begin position="126"/>
        <end position="152"/>
    </location>
</feature>
<proteinExistence type="predicted"/>
<feature type="region of interest" description="Disordered" evidence="1">
    <location>
        <begin position="111"/>
        <end position="159"/>
    </location>
</feature>
<dbReference type="EMBL" id="JACGCM010001193">
    <property type="protein sequence ID" value="KAF6159265.1"/>
    <property type="molecule type" value="Genomic_DNA"/>
</dbReference>
<protein>
    <submittedName>
        <fullName evidence="2">Uncharacterized protein</fullName>
    </submittedName>
</protein>
<gene>
    <name evidence="2" type="ORF">GIB67_032036</name>
</gene>
<dbReference type="PANTHER" id="PTHR33566:SF6">
    <property type="entry name" value="PROTEIN DEFECTIVE IN MERISTEM SILENCING 3"/>
    <property type="match status" value="1"/>
</dbReference>
<evidence type="ECO:0000313" key="2">
    <source>
        <dbReference type="EMBL" id="KAF6159265.1"/>
    </source>
</evidence>
<comment type="caution">
    <text evidence="2">The sequence shown here is derived from an EMBL/GenBank/DDBJ whole genome shotgun (WGS) entry which is preliminary data.</text>
</comment>
<sequence length="435" mass="49450">MDQQNKELIEAQVLSDKDDLTKIQGSPIATELFDMEVPKGFHTLKIRKYKGTNPKEHIQQYHDSLGLYSNLNHILCPRLQGQIAHFVKQPATLEDMITKVNEYVDLERMMSKRHKSTKSVLTTKGSTRERNSEPREHQGDQKRSKGNPDRPQKGNLIPKPVLPMMNVQISAIFLILSKDKLCRLSQPLEPIEGKPYCMHHEREKSAAGVLCHLKKRQPTFATSIKLAKDVVGIVAILGKVGGENLRRLCLEYIGLDTTMEIMCKTLKGAKALETMTKKDESIRVLVFTCLGLLSGGTWMADIPYVGDFVANDPQRRLALLKPRLPTGDCPHGLLGFVVNINDLESINPPCLIINSHGLRETLFYILFSCVKILIEMGEAEEKEQEATSLLRRGGSKRRRIDKRKIREHKLGENSLNWDYFGDNPRFKGISFRRRF</sequence>
<evidence type="ECO:0000313" key="3">
    <source>
        <dbReference type="Proteomes" id="UP000541444"/>
    </source>
</evidence>
<dbReference type="AlphaFoldDB" id="A0A7J7MWH5"/>
<dbReference type="Proteomes" id="UP000541444">
    <property type="component" value="Unassembled WGS sequence"/>
</dbReference>
<evidence type="ECO:0000256" key="1">
    <source>
        <dbReference type="SAM" id="MobiDB-lite"/>
    </source>
</evidence>
<accession>A0A7J7MWH5</accession>
<reference evidence="2 3" key="1">
    <citation type="journal article" date="2020" name="IScience">
        <title>Genome Sequencing of the Endangered Kingdonia uniflora (Circaeasteraceae, Ranunculales) Reveals Potential Mechanisms of Evolutionary Specialization.</title>
        <authorList>
            <person name="Sun Y."/>
            <person name="Deng T."/>
            <person name="Zhang A."/>
            <person name="Moore M.J."/>
            <person name="Landis J.B."/>
            <person name="Lin N."/>
            <person name="Zhang H."/>
            <person name="Zhang X."/>
            <person name="Huang J."/>
            <person name="Zhang X."/>
            <person name="Sun H."/>
            <person name="Wang H."/>
        </authorList>
    </citation>
    <scope>NUCLEOTIDE SEQUENCE [LARGE SCALE GENOMIC DNA]</scope>
    <source>
        <strain evidence="2">TB1705</strain>
        <tissue evidence="2">Leaf</tissue>
    </source>
</reference>
<keyword evidence="3" id="KW-1185">Reference proteome</keyword>